<feature type="region of interest" description="Disordered" evidence="1">
    <location>
        <begin position="882"/>
        <end position="904"/>
    </location>
</feature>
<organism evidence="3 4">
    <name type="scientific">Solobacterium moorei</name>
    <dbReference type="NCBI Taxonomy" id="102148"/>
    <lineage>
        <taxon>Bacteria</taxon>
        <taxon>Bacillati</taxon>
        <taxon>Bacillota</taxon>
        <taxon>Erysipelotrichia</taxon>
        <taxon>Erysipelotrichales</taxon>
        <taxon>Erysipelotrichaceae</taxon>
        <taxon>Solobacterium</taxon>
    </lineage>
</organism>
<keyword evidence="2" id="KW-1133">Transmembrane helix</keyword>
<feature type="region of interest" description="Disordered" evidence="1">
    <location>
        <begin position="262"/>
        <end position="288"/>
    </location>
</feature>
<feature type="compositionally biased region" description="Basic and acidic residues" evidence="1">
    <location>
        <begin position="889"/>
        <end position="904"/>
    </location>
</feature>
<evidence type="ECO:0000313" key="3">
    <source>
        <dbReference type="EMBL" id="RGT55059.1"/>
    </source>
</evidence>
<dbReference type="RefSeq" id="WP_118765093.1">
    <property type="nucleotide sequence ID" value="NZ_CAUQPC010000006.1"/>
</dbReference>
<sequence length="1054" mass="115850">MKMVKNGIRKILIAFIIVVVSFQSSFVGKAAEEPTIIDSGYSILGNTLKLNDAGYMSDIIGVSVNDKEYTKVDKKSDLIASEKYALLEDGNIGISSLKENDVVTIHFSSGDLKVTIKNPQSFFGIYDKSSVVFTKKNQETPKENTPEEEKPQPETTPKPEDNKVDLKLKDAYFLGQFEVQIEPQEYVNDITKLQIDGVDQQEKENKYQAFNGGFYLDKTNYKIIMNEPNDGAKLSLTMKDGKVYQYQYNKSTNKVGERLVLQNENSTKPAETPTPTPDTKKQPEENSQVVKLTDVSSFGDYKISVEPKEVINQITKIQINHAVQEEKTSKWLAFNGGYYLDKNNHTIIMNEPGDDALVSVTLKNGKVYHFKYVKSNKAGTRFVAQKDEEVNSTKILKVRIIGSFEGAIQGQKKYDAISGASTSTSVNKNSNVQVQAAEVESEDAVVPESAWKPLSQMKNLYADRKQFTIELSPESGMKAVYNVYDSSITLSGTPNKIGKYPVKVNVKDAAGRTASSNVLYFQVYGTNEKLEDHLKVENARKMKDGKYIWDMNPWVITEFTHDASQTVTVPKDIKAWYGSNTTGVYGKLGQAIEQGGQIKHTLVIPSGANLTMVNMIVNSSVRIVVEDGAKLNLKDTSIYGEIVVKKGGTFKMNHEVDHLGNAKFLTGAMINGQLILEDGATLEDSKIYSNANFLTDGNKAKKIDTPVVVAKGNVTIKGQVYIRGDESATGEYNGKKVGGQPALRIENGTVNVTENSTLGVYGGGRFATTSIGGNALELSNGEVTGKGKLVAIGGASTWGHAGNAVVGTGKITVKYAILNGGNAYGKGSTPGKSHEKGVELFDTTIGKATDGKVLTVSSENDQPLYWKSITDEVPSADAYFGTEKISGNKKPETEKPMNPSKPEKKPAILHINSVEANLELNNVEKYEAYDIYFADEAGNEITVDEKKQVRVSLKTMSSEGVEIYHRKHDGSLEKIDVESTDGNEITFSHDKFSVYYFVKMKSAQIPSTQSEQELHRQVSSVKTSDSTSITSFALLFVAGLAMTLYLFKTRLQKH</sequence>
<evidence type="ECO:0000256" key="1">
    <source>
        <dbReference type="SAM" id="MobiDB-lite"/>
    </source>
</evidence>
<dbReference type="AlphaFoldDB" id="A0A412PDE7"/>
<feature type="transmembrane region" description="Helical" evidence="2">
    <location>
        <begin position="1029"/>
        <end position="1047"/>
    </location>
</feature>
<name>A0A412PDE7_9FIRM</name>
<dbReference type="Proteomes" id="UP000284731">
    <property type="component" value="Unassembled WGS sequence"/>
</dbReference>
<keyword evidence="2" id="KW-0812">Transmembrane</keyword>
<evidence type="ECO:0000256" key="2">
    <source>
        <dbReference type="SAM" id="Phobius"/>
    </source>
</evidence>
<dbReference type="EMBL" id="QRWX01000003">
    <property type="protein sequence ID" value="RGT55059.1"/>
    <property type="molecule type" value="Genomic_DNA"/>
</dbReference>
<accession>A0A412PDE7</accession>
<comment type="caution">
    <text evidence="3">The sequence shown here is derived from an EMBL/GenBank/DDBJ whole genome shotgun (WGS) entry which is preliminary data.</text>
</comment>
<protein>
    <submittedName>
        <fullName evidence="3">Uncharacterized protein</fullName>
    </submittedName>
</protein>
<reference evidence="3 4" key="1">
    <citation type="submission" date="2018-08" db="EMBL/GenBank/DDBJ databases">
        <title>A genome reference for cultivated species of the human gut microbiota.</title>
        <authorList>
            <person name="Zou Y."/>
            <person name="Xue W."/>
            <person name="Luo G."/>
        </authorList>
    </citation>
    <scope>NUCLEOTIDE SEQUENCE [LARGE SCALE GENOMIC DNA]</scope>
    <source>
        <strain evidence="3 4">AF18-46</strain>
    </source>
</reference>
<feature type="region of interest" description="Disordered" evidence="1">
    <location>
        <begin position="136"/>
        <end position="162"/>
    </location>
</feature>
<keyword evidence="2" id="KW-0472">Membrane</keyword>
<gene>
    <name evidence="3" type="ORF">DWX20_07815</name>
</gene>
<evidence type="ECO:0000313" key="4">
    <source>
        <dbReference type="Proteomes" id="UP000284731"/>
    </source>
</evidence>
<proteinExistence type="predicted"/>